<dbReference type="EMBL" id="JAWJWF010000001">
    <property type="protein sequence ID" value="KAK6640408.1"/>
    <property type="molecule type" value="Genomic_DNA"/>
</dbReference>
<keyword evidence="8" id="KW-1185">Reference proteome</keyword>
<sequence>MDDKLDLCDGQFLGLEFFDAEENPQQDNTINGTIKKKPQSVRDLYNTTSCVEPPIKCPHKRIQFFLYTRGTQENGELLDVMDINSLYNSQFNALNPTKIIIHGFGGGRNLIPSPDIRNAYFSYGEYNIIIVDYSTLAKEPCLSQIEWSPRFCAECVAQLVDYLAVHPRGVQPDELHLIGYSVGAHMAGLVANHISFGKLGRITGLDPTIIFYMGNNRSRDLDPTDAHFVDVLHTGAGVLGQWGPNGHADFYFNGGSSQPGCQSSTILKTLACDHTRVTPFFIESIISPVGFWASPCPNRFMYSLGLCPTKDEDYVIMGEHAPWKQVSSYFLKQ</sequence>
<comment type="subcellular location">
    <subcellularLocation>
        <location evidence="1">Secreted</location>
    </subcellularLocation>
</comment>
<evidence type="ECO:0000256" key="2">
    <source>
        <dbReference type="ARBA" id="ARBA00010701"/>
    </source>
</evidence>
<dbReference type="PANTHER" id="PTHR11610:SF174">
    <property type="entry name" value="MIP30168P"/>
    <property type="match status" value="1"/>
</dbReference>
<dbReference type="SUPFAM" id="SSF53474">
    <property type="entry name" value="alpha/beta-Hydrolases"/>
    <property type="match status" value="1"/>
</dbReference>
<dbReference type="Proteomes" id="UP001372834">
    <property type="component" value="Unassembled WGS sequence"/>
</dbReference>
<accession>A0AAN8P6T1</accession>
<evidence type="ECO:0000259" key="5">
    <source>
        <dbReference type="Pfam" id="PF00151"/>
    </source>
</evidence>
<dbReference type="Proteomes" id="UP001359485">
    <property type="component" value="Unassembled WGS sequence"/>
</dbReference>
<dbReference type="Pfam" id="PF00151">
    <property type="entry name" value="Lipase"/>
    <property type="match status" value="1"/>
</dbReference>
<dbReference type="AlphaFoldDB" id="A0AAN8P6T1"/>
<evidence type="ECO:0000313" key="7">
    <source>
        <dbReference type="EMBL" id="KAK6640408.1"/>
    </source>
</evidence>
<keyword evidence="3" id="KW-0964">Secreted</keyword>
<dbReference type="GO" id="GO:0016042">
    <property type="term" value="P:lipid catabolic process"/>
    <property type="evidence" value="ECO:0007669"/>
    <property type="project" value="TreeGrafter"/>
</dbReference>
<dbReference type="PANTHER" id="PTHR11610">
    <property type="entry name" value="LIPASE"/>
    <property type="match status" value="1"/>
</dbReference>
<feature type="domain" description="Lipase" evidence="5">
    <location>
        <begin position="59"/>
        <end position="320"/>
    </location>
</feature>
<dbReference type="Gene3D" id="3.40.50.1820">
    <property type="entry name" value="alpha/beta hydrolase"/>
    <property type="match status" value="1"/>
</dbReference>
<evidence type="ECO:0000256" key="3">
    <source>
        <dbReference type="ARBA" id="ARBA00022525"/>
    </source>
</evidence>
<reference evidence="6 9" key="1">
    <citation type="submission" date="2023-10" db="EMBL/GenBank/DDBJ databases">
        <title>Genomes of two closely related lineages of the louse Polyplax serrata with different host specificities.</title>
        <authorList>
            <person name="Martinu J."/>
            <person name="Tarabai H."/>
            <person name="Stefka J."/>
            <person name="Hypsa V."/>
        </authorList>
    </citation>
    <scope>NUCLEOTIDE SEQUENCE [LARGE SCALE GENOMIC DNA]</scope>
    <source>
        <strain evidence="7">98ZLc_SE</strain>
        <strain evidence="6">HR10_N</strain>
    </source>
</reference>
<evidence type="ECO:0000256" key="4">
    <source>
        <dbReference type="RuleBase" id="RU004262"/>
    </source>
</evidence>
<proteinExistence type="inferred from homology"/>
<name>A0AAN8P6T1_POLSC</name>
<dbReference type="InterPro" id="IPR033906">
    <property type="entry name" value="Lipase_N"/>
</dbReference>
<protein>
    <recommendedName>
        <fullName evidence="5">Lipase domain-containing protein</fullName>
    </recommendedName>
</protein>
<comment type="caution">
    <text evidence="6">The sequence shown here is derived from an EMBL/GenBank/DDBJ whole genome shotgun (WGS) entry which is preliminary data.</text>
</comment>
<dbReference type="InterPro" id="IPR000734">
    <property type="entry name" value="TAG_lipase"/>
</dbReference>
<dbReference type="GO" id="GO:0016298">
    <property type="term" value="F:lipase activity"/>
    <property type="evidence" value="ECO:0007669"/>
    <property type="project" value="InterPro"/>
</dbReference>
<dbReference type="GO" id="GO:0005615">
    <property type="term" value="C:extracellular space"/>
    <property type="evidence" value="ECO:0007669"/>
    <property type="project" value="TreeGrafter"/>
</dbReference>
<evidence type="ECO:0000313" key="8">
    <source>
        <dbReference type="Proteomes" id="UP001359485"/>
    </source>
</evidence>
<dbReference type="InterPro" id="IPR029058">
    <property type="entry name" value="AB_hydrolase_fold"/>
</dbReference>
<gene>
    <name evidence="6" type="ORF">RUM43_009913</name>
    <name evidence="7" type="ORF">RUM44_012102</name>
</gene>
<dbReference type="PRINTS" id="PR00821">
    <property type="entry name" value="TAGLIPASE"/>
</dbReference>
<evidence type="ECO:0000313" key="6">
    <source>
        <dbReference type="EMBL" id="KAK6636254.1"/>
    </source>
</evidence>
<dbReference type="FunFam" id="3.40.50.1820:FF:000076">
    <property type="entry name" value="phospholipase A1"/>
    <property type="match status" value="1"/>
</dbReference>
<dbReference type="GO" id="GO:0017171">
    <property type="term" value="F:serine hydrolase activity"/>
    <property type="evidence" value="ECO:0007669"/>
    <property type="project" value="TreeGrafter"/>
</dbReference>
<dbReference type="CDD" id="cd00707">
    <property type="entry name" value="Pancreat_lipase_like"/>
    <property type="match status" value="1"/>
</dbReference>
<evidence type="ECO:0000256" key="1">
    <source>
        <dbReference type="ARBA" id="ARBA00004613"/>
    </source>
</evidence>
<dbReference type="InterPro" id="IPR013818">
    <property type="entry name" value="Lipase"/>
</dbReference>
<organism evidence="6 9">
    <name type="scientific">Polyplax serrata</name>
    <name type="common">Common mouse louse</name>
    <dbReference type="NCBI Taxonomy" id="468196"/>
    <lineage>
        <taxon>Eukaryota</taxon>
        <taxon>Metazoa</taxon>
        <taxon>Ecdysozoa</taxon>
        <taxon>Arthropoda</taxon>
        <taxon>Hexapoda</taxon>
        <taxon>Insecta</taxon>
        <taxon>Pterygota</taxon>
        <taxon>Neoptera</taxon>
        <taxon>Paraneoptera</taxon>
        <taxon>Psocodea</taxon>
        <taxon>Troctomorpha</taxon>
        <taxon>Phthiraptera</taxon>
        <taxon>Anoplura</taxon>
        <taxon>Polyplacidae</taxon>
        <taxon>Polyplax</taxon>
    </lineage>
</organism>
<evidence type="ECO:0000313" key="9">
    <source>
        <dbReference type="Proteomes" id="UP001372834"/>
    </source>
</evidence>
<dbReference type="EMBL" id="JAWJWE010000004">
    <property type="protein sequence ID" value="KAK6636254.1"/>
    <property type="molecule type" value="Genomic_DNA"/>
</dbReference>
<comment type="similarity">
    <text evidence="2 4">Belongs to the AB hydrolase superfamily. Lipase family.</text>
</comment>